<feature type="transmembrane region" description="Helical" evidence="8">
    <location>
        <begin position="115"/>
        <end position="135"/>
    </location>
</feature>
<feature type="transmembrane region" description="Helical" evidence="8">
    <location>
        <begin position="423"/>
        <end position="442"/>
    </location>
</feature>
<dbReference type="PANTHER" id="PTHR31585">
    <property type="entry name" value="FOLATE-BIOPTERIN TRANSPORTER 1, CHLOROPLASTIC"/>
    <property type="match status" value="1"/>
</dbReference>
<protein>
    <submittedName>
        <fullName evidence="9">Biopterin transporter 1, chloroplastic</fullName>
    </submittedName>
</protein>
<comment type="subcellular location">
    <subcellularLocation>
        <location evidence="1">Membrane</location>
        <topology evidence="1">Multi-pass membrane protein</topology>
    </subcellularLocation>
</comment>
<dbReference type="InterPro" id="IPR039309">
    <property type="entry name" value="BT1"/>
</dbReference>
<dbReference type="Proteomes" id="UP001153069">
    <property type="component" value="Unassembled WGS sequence"/>
</dbReference>
<dbReference type="AlphaFoldDB" id="A0A9N8DD44"/>
<evidence type="ECO:0000256" key="2">
    <source>
        <dbReference type="ARBA" id="ARBA00007015"/>
    </source>
</evidence>
<dbReference type="InterPro" id="IPR036259">
    <property type="entry name" value="MFS_trans_sf"/>
</dbReference>
<feature type="transmembrane region" description="Helical" evidence="8">
    <location>
        <begin position="462"/>
        <end position="480"/>
    </location>
</feature>
<dbReference type="OrthoDB" id="41513at2759"/>
<dbReference type="EMBL" id="CAICTM010000083">
    <property type="protein sequence ID" value="CAB9500454.1"/>
    <property type="molecule type" value="Genomic_DNA"/>
</dbReference>
<dbReference type="Pfam" id="PF03092">
    <property type="entry name" value="BT1"/>
    <property type="match status" value="1"/>
</dbReference>
<feature type="transmembrane region" description="Helical" evidence="8">
    <location>
        <begin position="533"/>
        <end position="559"/>
    </location>
</feature>
<feature type="region of interest" description="Disordered" evidence="7">
    <location>
        <begin position="1"/>
        <end position="63"/>
    </location>
</feature>
<feature type="transmembrane region" description="Helical" evidence="8">
    <location>
        <begin position="348"/>
        <end position="373"/>
    </location>
</feature>
<evidence type="ECO:0000256" key="8">
    <source>
        <dbReference type="SAM" id="Phobius"/>
    </source>
</evidence>
<evidence type="ECO:0000256" key="1">
    <source>
        <dbReference type="ARBA" id="ARBA00004141"/>
    </source>
</evidence>
<reference evidence="9" key="1">
    <citation type="submission" date="2020-06" db="EMBL/GenBank/DDBJ databases">
        <authorList>
            <consortium name="Plant Systems Biology data submission"/>
        </authorList>
    </citation>
    <scope>NUCLEOTIDE SEQUENCE</scope>
    <source>
        <strain evidence="9">D6</strain>
    </source>
</reference>
<feature type="transmembrane region" description="Helical" evidence="8">
    <location>
        <begin position="492"/>
        <end position="513"/>
    </location>
</feature>
<comment type="caution">
    <text evidence="9">The sequence shown here is derived from an EMBL/GenBank/DDBJ whole genome shotgun (WGS) entry which is preliminary data.</text>
</comment>
<evidence type="ECO:0000256" key="4">
    <source>
        <dbReference type="ARBA" id="ARBA00022692"/>
    </source>
</evidence>
<organism evidence="9 10">
    <name type="scientific">Seminavis robusta</name>
    <dbReference type="NCBI Taxonomy" id="568900"/>
    <lineage>
        <taxon>Eukaryota</taxon>
        <taxon>Sar</taxon>
        <taxon>Stramenopiles</taxon>
        <taxon>Ochrophyta</taxon>
        <taxon>Bacillariophyta</taxon>
        <taxon>Bacillariophyceae</taxon>
        <taxon>Bacillariophycidae</taxon>
        <taxon>Naviculales</taxon>
        <taxon>Naviculaceae</taxon>
        <taxon>Seminavis</taxon>
    </lineage>
</organism>
<keyword evidence="10" id="KW-1185">Reference proteome</keyword>
<sequence>MPGYSLAPTNGGDELADESNSDGGLTTMSPTRRKKMAIETSDSRPSYKKKTSRELEMTPLSPGSDGVFERFDDEIGEDGLHVAQMRSTVLPLWFEDWLFPPHLPRQCQLLRVENIAVPACYLLVGLLLGLSSPLINAYPIDLGASEAQQTSISAIRNLPASFKLIFGFLSDSTPLMGYRRKSYMLRKSQLDATPSVPPDDAPTMPFLSLCALMAGMGLWLADVMGDSIVAEKAKLEPPEYRGSIQSSCYAFRFFGSMIAVPLGTYLYSTLGPFYVVVLLALLPLSIIPFVVTFNEIKDLPVAPIPEQCQEIFNTVCSRAVWQPLGFVWTYNILQVGNSAWKQFLRTNLGFTACQLNMMLVSAYILLYAGVLTYKYYMINWSWRKVYIVTTLLNGLFSILQVLLIYGITFGLSPFLFAFGDDAFADFLGGVQFLPTTIMMVHLCPSGSEGASYSMFTTVNNSAGTLSVAVSTMLLGIWDVSKKALENEELQGLVNLTYLTTALQVSGVFLVFLLPQYKEDLERLKASKTGTSKIGGVIFLTITFSSIAYAIAVGLLNIIAPGWMGES</sequence>
<comment type="similarity">
    <text evidence="2">Belongs to the major facilitator superfamily. Folate-biopterin transporter (TC 2.A.71) family.</text>
</comment>
<keyword evidence="4 8" id="KW-0812">Transmembrane</keyword>
<evidence type="ECO:0000256" key="7">
    <source>
        <dbReference type="SAM" id="MobiDB-lite"/>
    </source>
</evidence>
<keyword evidence="3" id="KW-0813">Transport</keyword>
<keyword evidence="5 8" id="KW-1133">Transmembrane helix</keyword>
<name>A0A9N8DD44_9STRA</name>
<feature type="transmembrane region" description="Helical" evidence="8">
    <location>
        <begin position="273"/>
        <end position="293"/>
    </location>
</feature>
<evidence type="ECO:0000313" key="10">
    <source>
        <dbReference type="Proteomes" id="UP001153069"/>
    </source>
</evidence>
<dbReference type="GO" id="GO:0016020">
    <property type="term" value="C:membrane"/>
    <property type="evidence" value="ECO:0007669"/>
    <property type="project" value="UniProtKB-SubCell"/>
</dbReference>
<dbReference type="Gene3D" id="1.20.1250.20">
    <property type="entry name" value="MFS general substrate transporter like domains"/>
    <property type="match status" value="1"/>
</dbReference>
<proteinExistence type="inferred from homology"/>
<feature type="transmembrane region" description="Helical" evidence="8">
    <location>
        <begin position="206"/>
        <end position="229"/>
    </location>
</feature>
<gene>
    <name evidence="9" type="ORF">SEMRO_84_G044770.1</name>
</gene>
<evidence type="ECO:0000256" key="6">
    <source>
        <dbReference type="ARBA" id="ARBA00023136"/>
    </source>
</evidence>
<evidence type="ECO:0000313" key="9">
    <source>
        <dbReference type="EMBL" id="CAB9500454.1"/>
    </source>
</evidence>
<feature type="transmembrane region" description="Helical" evidence="8">
    <location>
        <begin position="385"/>
        <end position="411"/>
    </location>
</feature>
<dbReference type="PANTHER" id="PTHR31585:SF5">
    <property type="entry name" value="RNA-BINDING S4 DOMAIN-CONTAINING PROTEIN"/>
    <property type="match status" value="1"/>
</dbReference>
<accession>A0A9N8DD44</accession>
<evidence type="ECO:0000256" key="5">
    <source>
        <dbReference type="ARBA" id="ARBA00022989"/>
    </source>
</evidence>
<dbReference type="SUPFAM" id="SSF103473">
    <property type="entry name" value="MFS general substrate transporter"/>
    <property type="match status" value="1"/>
</dbReference>
<feature type="compositionally biased region" description="Polar residues" evidence="7">
    <location>
        <begin position="21"/>
        <end position="30"/>
    </location>
</feature>
<evidence type="ECO:0000256" key="3">
    <source>
        <dbReference type="ARBA" id="ARBA00022448"/>
    </source>
</evidence>
<keyword evidence="6 8" id="KW-0472">Membrane</keyword>